<keyword evidence="6 9" id="KW-0472">Membrane</keyword>
<keyword evidence="4 9" id="KW-0812">Transmembrane</keyword>
<dbReference type="GO" id="GO:0042773">
    <property type="term" value="P:ATP synthesis coupled electron transport"/>
    <property type="evidence" value="ECO:0007669"/>
    <property type="project" value="InterPro"/>
</dbReference>
<dbReference type="InterPro" id="IPR003945">
    <property type="entry name" value="NU5C-like"/>
</dbReference>
<keyword evidence="5 9" id="KW-1133">Transmembrane helix</keyword>
<name>A0A3G1VW74_9ACAR</name>
<sequence>MLNFYISFFLFSFHLILFIMFMYFMSGGFILSMSFIFFPSYSFDFMFIFDWISCGFSSFVMLISSVVFIYSGFYMEGDLSIRRYLWVLFLFVCSMLLLVFSPNMFSLMVGWDGLGLVSFLLVVYYNNFSSLRSGLLTVLTNRIGDLSMMVSFFFFYAYGSWGLLSFYNDSIIFLGAFVMLAASTKSAQLPFSSWLPAAMAAPTPVSSLVHSSTLVTAGVYLLIRFYYSLSFMLNSLIFCFISLMTMFFSGFLAFFEMDMSKVVAMSTLSQLGMMMFVISLGEWSFGFFHMICHALFKALLFLSCGGFIFYSSGGQDIRQSGGFVSISPFFCIIFIFSSMSLCGFPFLSGFFSKDLILESSFGLGWGLFCIMIFFLSCIFSLVYSLRLFYFGLLYYNFLGCSLLIYSEMSSIYMMYIMGSWSMISGYFLSSMLFLDSFFLVSLNLKSIGLVILIFGIVFYFLGINLNFFISFKSFFSDMFYISWFSGWPMSKFGSFFGFINSSELLWIEILGPKSFVSFSSFSSLFFNNVDYFLYKMIYVFIGMFFVVFFFMLYICN</sequence>
<feature type="transmembrane region" description="Helical" evidence="9">
    <location>
        <begin position="262"/>
        <end position="281"/>
    </location>
</feature>
<dbReference type="AlphaFoldDB" id="A0A3G1VW74"/>
<feature type="transmembrane region" description="Helical" evidence="9">
    <location>
        <begin position="446"/>
        <end position="468"/>
    </location>
</feature>
<evidence type="ECO:0000259" key="10">
    <source>
        <dbReference type="Pfam" id="PF00361"/>
    </source>
</evidence>
<dbReference type="RefSeq" id="YP_009535754.1">
    <property type="nucleotide sequence ID" value="NC_039813.1"/>
</dbReference>
<evidence type="ECO:0000256" key="5">
    <source>
        <dbReference type="ARBA" id="ARBA00022989"/>
    </source>
</evidence>
<reference evidence="11" key="1">
    <citation type="submission" date="2017-12" db="EMBL/GenBank/DDBJ databases">
        <authorList>
            <person name="Zhang X."/>
        </authorList>
    </citation>
    <scope>NUCLEOTIDE SEQUENCE</scope>
</reference>
<evidence type="ECO:0000256" key="2">
    <source>
        <dbReference type="ARBA" id="ARBA00004141"/>
    </source>
</evidence>
<dbReference type="CTD" id="4540"/>
<evidence type="ECO:0000256" key="3">
    <source>
        <dbReference type="ARBA" id="ARBA00012944"/>
    </source>
</evidence>
<proteinExistence type="predicted"/>
<dbReference type="InterPro" id="IPR001750">
    <property type="entry name" value="ND/Mrp_TM"/>
</dbReference>
<dbReference type="GO" id="GO:0016020">
    <property type="term" value="C:membrane"/>
    <property type="evidence" value="ECO:0007669"/>
    <property type="project" value="UniProtKB-SubCell"/>
</dbReference>
<evidence type="ECO:0000256" key="6">
    <source>
        <dbReference type="ARBA" id="ARBA00023136"/>
    </source>
</evidence>
<comment type="catalytic activity">
    <reaction evidence="8">
        <text>a ubiquinone + NADH + 5 H(+)(in) = a ubiquinol + NAD(+) + 4 H(+)(out)</text>
        <dbReference type="Rhea" id="RHEA:29091"/>
        <dbReference type="Rhea" id="RHEA-COMP:9565"/>
        <dbReference type="Rhea" id="RHEA-COMP:9566"/>
        <dbReference type="ChEBI" id="CHEBI:15378"/>
        <dbReference type="ChEBI" id="CHEBI:16389"/>
        <dbReference type="ChEBI" id="CHEBI:17976"/>
        <dbReference type="ChEBI" id="CHEBI:57540"/>
        <dbReference type="ChEBI" id="CHEBI:57945"/>
        <dbReference type="EC" id="7.1.1.2"/>
    </reaction>
</comment>
<dbReference type="PANTHER" id="PTHR42829:SF2">
    <property type="entry name" value="NADH-UBIQUINONE OXIDOREDUCTASE CHAIN 5"/>
    <property type="match status" value="1"/>
</dbReference>
<feature type="transmembrane region" description="Helical" evidence="9">
    <location>
        <begin position="322"/>
        <end position="351"/>
    </location>
</feature>
<accession>A0A3G1VW74</accession>
<protein>
    <recommendedName>
        <fullName evidence="3">NADH:ubiquinone reductase (H(+)-translocating)</fullName>
        <ecNumber evidence="3">7.1.1.2</ecNumber>
    </recommendedName>
    <alternativeName>
        <fullName evidence="7">NADH dehydrogenase subunit 5</fullName>
    </alternativeName>
</protein>
<feature type="transmembrane region" description="Helical" evidence="9">
    <location>
        <begin position="7"/>
        <end position="36"/>
    </location>
</feature>
<evidence type="ECO:0000256" key="4">
    <source>
        <dbReference type="ARBA" id="ARBA00022692"/>
    </source>
</evidence>
<dbReference type="PANTHER" id="PTHR42829">
    <property type="entry name" value="NADH-UBIQUINONE OXIDOREDUCTASE CHAIN 5"/>
    <property type="match status" value="1"/>
</dbReference>
<feature type="transmembrane region" description="Helical" evidence="9">
    <location>
        <begin position="233"/>
        <end position="255"/>
    </location>
</feature>
<feature type="transmembrane region" description="Helical" evidence="9">
    <location>
        <begin position="387"/>
        <end position="406"/>
    </location>
</feature>
<dbReference type="EC" id="7.1.1.2" evidence="3"/>
<evidence type="ECO:0000256" key="1">
    <source>
        <dbReference type="ARBA" id="ARBA00003257"/>
    </source>
</evidence>
<evidence type="ECO:0000256" key="9">
    <source>
        <dbReference type="SAM" id="Phobius"/>
    </source>
</evidence>
<geneLocation type="mitochondrion" evidence="11"/>
<feature type="transmembrane region" description="Helical" evidence="9">
    <location>
        <begin position="532"/>
        <end position="555"/>
    </location>
</feature>
<feature type="transmembrane region" description="Helical" evidence="9">
    <location>
        <begin position="208"/>
        <end position="227"/>
    </location>
</feature>
<evidence type="ECO:0000256" key="7">
    <source>
        <dbReference type="ARBA" id="ARBA00031027"/>
    </source>
</evidence>
<comment type="function">
    <text evidence="1">Core subunit of the mitochondrial membrane respiratory chain NADH dehydrogenase (Complex I) that is believed to belong to the minimal assembly required for catalysis. Complex I functions in the transfer of electrons from NADH to the respiratory chain. The immediate electron acceptor for the enzyme is believed to be ubiquinone.</text>
</comment>
<feature type="transmembrane region" description="Helical" evidence="9">
    <location>
        <begin position="48"/>
        <end position="72"/>
    </location>
</feature>
<dbReference type="GeneID" id="38338124"/>
<dbReference type="GO" id="GO:0008137">
    <property type="term" value="F:NADH dehydrogenase (ubiquinone) activity"/>
    <property type="evidence" value="ECO:0007669"/>
    <property type="project" value="UniProtKB-EC"/>
</dbReference>
<feature type="transmembrane region" description="Helical" evidence="9">
    <location>
        <begin position="146"/>
        <end position="164"/>
    </location>
</feature>
<feature type="transmembrane region" description="Helical" evidence="9">
    <location>
        <begin position="84"/>
        <end position="101"/>
    </location>
</feature>
<organism evidence="11">
    <name type="scientific">Sperchon plumifer</name>
    <dbReference type="NCBI Taxonomy" id="2047715"/>
    <lineage>
        <taxon>Eukaryota</taxon>
        <taxon>Metazoa</taxon>
        <taxon>Ecdysozoa</taxon>
        <taxon>Arthropoda</taxon>
        <taxon>Chelicerata</taxon>
        <taxon>Arachnida</taxon>
        <taxon>Acari</taxon>
        <taxon>Acariformes</taxon>
        <taxon>Trombidiformes</taxon>
        <taxon>Prostigmata</taxon>
        <taxon>Anystina</taxon>
        <taxon>Parasitengona</taxon>
        <taxon>Hydracarina</taxon>
        <taxon>Sperchontoidea</taxon>
        <taxon>Sperchontidae</taxon>
        <taxon>Sperchon</taxon>
    </lineage>
</organism>
<feature type="transmembrane region" description="Helical" evidence="9">
    <location>
        <begin position="287"/>
        <end position="310"/>
    </location>
</feature>
<dbReference type="Pfam" id="PF00361">
    <property type="entry name" value="Proton_antipo_M"/>
    <property type="match status" value="1"/>
</dbReference>
<feature type="domain" description="NADH:quinone oxidoreductase/Mrp antiporter transmembrane" evidence="10">
    <location>
        <begin position="101"/>
        <end position="378"/>
    </location>
</feature>
<dbReference type="EMBL" id="MG701313">
    <property type="protein sequence ID" value="AYK28784.1"/>
    <property type="molecule type" value="Genomic_DNA"/>
</dbReference>
<feature type="transmembrane region" description="Helical" evidence="9">
    <location>
        <begin position="412"/>
        <end position="434"/>
    </location>
</feature>
<dbReference type="PRINTS" id="PR01434">
    <property type="entry name" value="NADHDHGNASE5"/>
</dbReference>
<gene>
    <name evidence="11" type="primary">ND5</name>
</gene>
<dbReference type="GO" id="GO:0015990">
    <property type="term" value="P:electron transport coupled proton transport"/>
    <property type="evidence" value="ECO:0007669"/>
    <property type="project" value="TreeGrafter"/>
</dbReference>
<comment type="subcellular location">
    <subcellularLocation>
        <location evidence="2">Membrane</location>
        <topology evidence="2">Multi-pass membrane protein</topology>
    </subcellularLocation>
</comment>
<dbReference type="GO" id="GO:0003954">
    <property type="term" value="F:NADH dehydrogenase activity"/>
    <property type="evidence" value="ECO:0007669"/>
    <property type="project" value="TreeGrafter"/>
</dbReference>
<feature type="transmembrane region" description="Helical" evidence="9">
    <location>
        <begin position="107"/>
        <end position="125"/>
    </location>
</feature>
<feature type="transmembrane region" description="Helical" evidence="9">
    <location>
        <begin position="363"/>
        <end position="382"/>
    </location>
</feature>
<keyword evidence="11" id="KW-0496">Mitochondrion</keyword>
<evidence type="ECO:0000256" key="8">
    <source>
        <dbReference type="ARBA" id="ARBA00049551"/>
    </source>
</evidence>
<evidence type="ECO:0000313" key="11">
    <source>
        <dbReference type="EMBL" id="AYK28784.1"/>
    </source>
</evidence>